<feature type="compositionally biased region" description="Gly residues" evidence="2">
    <location>
        <begin position="1753"/>
        <end position="1766"/>
    </location>
</feature>
<proteinExistence type="predicted"/>
<feature type="region of interest" description="Disordered" evidence="2">
    <location>
        <begin position="3057"/>
        <end position="3081"/>
    </location>
</feature>
<feature type="region of interest" description="Disordered" evidence="2">
    <location>
        <begin position="792"/>
        <end position="832"/>
    </location>
</feature>
<feature type="region of interest" description="Disordered" evidence="2">
    <location>
        <begin position="907"/>
        <end position="1022"/>
    </location>
</feature>
<keyword evidence="4" id="KW-1185">Reference proteome</keyword>
<feature type="compositionally biased region" description="Low complexity" evidence="2">
    <location>
        <begin position="466"/>
        <end position="492"/>
    </location>
</feature>
<feature type="compositionally biased region" description="Gly residues" evidence="2">
    <location>
        <begin position="1475"/>
        <end position="1498"/>
    </location>
</feature>
<feature type="compositionally biased region" description="Pro residues" evidence="2">
    <location>
        <begin position="2432"/>
        <end position="2443"/>
    </location>
</feature>
<feature type="region of interest" description="Disordered" evidence="2">
    <location>
        <begin position="2715"/>
        <end position="2760"/>
    </location>
</feature>
<feature type="region of interest" description="Disordered" evidence="2">
    <location>
        <begin position="1748"/>
        <end position="1907"/>
    </location>
</feature>
<comment type="caution">
    <text evidence="3">The sequence shown here is derived from an EMBL/GenBank/DDBJ whole genome shotgun (WGS) entry which is preliminary data.</text>
</comment>
<feature type="compositionally biased region" description="Low complexity" evidence="2">
    <location>
        <begin position="1129"/>
        <end position="1138"/>
    </location>
</feature>
<feature type="region of interest" description="Disordered" evidence="2">
    <location>
        <begin position="1061"/>
        <end position="1169"/>
    </location>
</feature>
<feature type="compositionally biased region" description="Acidic residues" evidence="2">
    <location>
        <begin position="523"/>
        <end position="557"/>
    </location>
</feature>
<feature type="compositionally biased region" description="Polar residues" evidence="2">
    <location>
        <begin position="2210"/>
        <end position="2224"/>
    </location>
</feature>
<dbReference type="EMBL" id="JAEHOE010000085">
    <property type="protein sequence ID" value="KAG2488292.1"/>
    <property type="molecule type" value="Genomic_DNA"/>
</dbReference>
<feature type="compositionally biased region" description="Polar residues" evidence="2">
    <location>
        <begin position="1840"/>
        <end position="1852"/>
    </location>
</feature>
<feature type="compositionally biased region" description="Low complexity" evidence="2">
    <location>
        <begin position="2228"/>
        <end position="2242"/>
    </location>
</feature>
<feature type="compositionally biased region" description="Acidic residues" evidence="2">
    <location>
        <begin position="923"/>
        <end position="934"/>
    </location>
</feature>
<feature type="region of interest" description="Disordered" evidence="2">
    <location>
        <begin position="1677"/>
        <end position="1698"/>
    </location>
</feature>
<dbReference type="PANTHER" id="PTHR15361:SF5">
    <property type="entry name" value="C3H1-TYPE DOMAIN-CONTAINING PROTEIN"/>
    <property type="match status" value="1"/>
</dbReference>
<feature type="coiled-coil region" evidence="1">
    <location>
        <begin position="2287"/>
        <end position="2314"/>
    </location>
</feature>
<feature type="region of interest" description="Disordered" evidence="2">
    <location>
        <begin position="521"/>
        <end position="612"/>
    </location>
</feature>
<feature type="region of interest" description="Disordered" evidence="2">
    <location>
        <begin position="2943"/>
        <end position="3020"/>
    </location>
</feature>
<feature type="compositionally biased region" description="Acidic residues" evidence="2">
    <location>
        <begin position="991"/>
        <end position="1003"/>
    </location>
</feature>
<feature type="compositionally biased region" description="Basic residues" evidence="2">
    <location>
        <begin position="649"/>
        <end position="664"/>
    </location>
</feature>
<feature type="region of interest" description="Disordered" evidence="2">
    <location>
        <begin position="2523"/>
        <end position="2670"/>
    </location>
</feature>
<feature type="region of interest" description="Disordered" evidence="2">
    <location>
        <begin position="2210"/>
        <end position="2253"/>
    </location>
</feature>
<feature type="compositionally biased region" description="Polar residues" evidence="2">
    <location>
        <begin position="440"/>
        <end position="453"/>
    </location>
</feature>
<feature type="region of interest" description="Disordered" evidence="2">
    <location>
        <begin position="1"/>
        <end position="21"/>
    </location>
</feature>
<feature type="compositionally biased region" description="Low complexity" evidence="2">
    <location>
        <begin position="2968"/>
        <end position="2980"/>
    </location>
</feature>
<feature type="compositionally biased region" description="Low complexity" evidence="2">
    <location>
        <begin position="2565"/>
        <end position="2584"/>
    </location>
</feature>
<organism evidence="3 4">
    <name type="scientific">Edaphochlamys debaryana</name>
    <dbReference type="NCBI Taxonomy" id="47281"/>
    <lineage>
        <taxon>Eukaryota</taxon>
        <taxon>Viridiplantae</taxon>
        <taxon>Chlorophyta</taxon>
        <taxon>core chlorophytes</taxon>
        <taxon>Chlorophyceae</taxon>
        <taxon>CS clade</taxon>
        <taxon>Chlamydomonadales</taxon>
        <taxon>Chlamydomonadales incertae sedis</taxon>
        <taxon>Edaphochlamys</taxon>
    </lineage>
</organism>
<feature type="compositionally biased region" description="Low complexity" evidence="2">
    <location>
        <begin position="2723"/>
        <end position="2740"/>
    </location>
</feature>
<feature type="compositionally biased region" description="Low complexity" evidence="2">
    <location>
        <begin position="2329"/>
        <end position="2343"/>
    </location>
</feature>
<dbReference type="GO" id="GO:0036297">
    <property type="term" value="P:interstrand cross-link repair"/>
    <property type="evidence" value="ECO:0007669"/>
    <property type="project" value="TreeGrafter"/>
</dbReference>
<feature type="region of interest" description="Disordered" evidence="2">
    <location>
        <begin position="2329"/>
        <end position="2495"/>
    </location>
</feature>
<feature type="region of interest" description="Disordered" evidence="2">
    <location>
        <begin position="2097"/>
        <end position="2121"/>
    </location>
</feature>
<feature type="region of interest" description="Disordered" evidence="2">
    <location>
        <begin position="1469"/>
        <end position="1506"/>
    </location>
</feature>
<keyword evidence="1" id="KW-0175">Coiled coil</keyword>
<dbReference type="PANTHER" id="PTHR15361">
    <property type="entry name" value="RAD51/NUKS-INTERACTING PROTEIN"/>
    <property type="match status" value="1"/>
</dbReference>
<feature type="region of interest" description="Disordered" evidence="2">
    <location>
        <begin position="635"/>
        <end position="670"/>
    </location>
</feature>
<evidence type="ECO:0000256" key="1">
    <source>
        <dbReference type="SAM" id="Coils"/>
    </source>
</evidence>
<evidence type="ECO:0000256" key="2">
    <source>
        <dbReference type="SAM" id="MobiDB-lite"/>
    </source>
</evidence>
<evidence type="ECO:0000313" key="4">
    <source>
        <dbReference type="Proteomes" id="UP000612055"/>
    </source>
</evidence>
<feature type="compositionally biased region" description="Low complexity" evidence="2">
    <location>
        <begin position="2409"/>
        <end position="2431"/>
    </location>
</feature>
<feature type="compositionally biased region" description="Low complexity" evidence="2">
    <location>
        <begin position="2660"/>
        <end position="2670"/>
    </location>
</feature>
<dbReference type="Proteomes" id="UP000612055">
    <property type="component" value="Unassembled WGS sequence"/>
</dbReference>
<accession>A0A836BTP2</accession>
<feature type="region of interest" description="Disordered" evidence="2">
    <location>
        <begin position="3121"/>
        <end position="3168"/>
    </location>
</feature>
<feature type="coiled-coil region" evidence="1">
    <location>
        <begin position="732"/>
        <end position="781"/>
    </location>
</feature>
<dbReference type="OrthoDB" id="548070at2759"/>
<feature type="compositionally biased region" description="Polar residues" evidence="2">
    <location>
        <begin position="2946"/>
        <end position="2956"/>
    </location>
</feature>
<protein>
    <submittedName>
        <fullName evidence="3">Uncharacterized protein</fullName>
    </submittedName>
</protein>
<feature type="region of interest" description="Disordered" evidence="2">
    <location>
        <begin position="2862"/>
        <end position="2910"/>
    </location>
</feature>
<dbReference type="GO" id="GO:0000724">
    <property type="term" value="P:double-strand break repair via homologous recombination"/>
    <property type="evidence" value="ECO:0007669"/>
    <property type="project" value="TreeGrafter"/>
</dbReference>
<evidence type="ECO:0000313" key="3">
    <source>
        <dbReference type="EMBL" id="KAG2488292.1"/>
    </source>
</evidence>
<feature type="compositionally biased region" description="Low complexity" evidence="2">
    <location>
        <begin position="2364"/>
        <end position="2376"/>
    </location>
</feature>
<feature type="compositionally biased region" description="Pro residues" evidence="2">
    <location>
        <begin position="2526"/>
        <end position="2547"/>
    </location>
</feature>
<feature type="region of interest" description="Disordered" evidence="2">
    <location>
        <begin position="411"/>
        <end position="505"/>
    </location>
</feature>
<sequence>MSDASRDAGARAGLPDVPQEKLGQNLAQSMLSRLPTLPGEGKVADYRLEQHEYAMHLDSAMLTFTPAAGYLKNPDLNQPRFEEPSAPAGLQNNKKKIYVSKEVLGRLVSVAEELNKAQAQIEVRKLIKKENRRLWKEGAIGPNAPTGEDLEEVEKLLELQGHPHISSDGTPAGAAGVKAAKRVPSAYRTAQVRAPPVLSSKAPKDRWGYFKGLQRLVPAANGARPGHIAFGNGQPPALSSPIPGQKPSGAAAVKAAKAYQREADRQADAVVAAEAIAAAGQEPLAPMDSQIVMNNAVAAALHANQIREARREAARQMAELEGLPTETWWDIMQKRKKTVYFRKLLEEMAGRMDLLKAHCAAKTIQKAWRAHHRVRTRKASEEIAMLQKELAQRRAMEAALKMAAEAAIKEAQERERKRAKARPRTARINAPEDDGEGRSHNGNGTFSRATSGRNLHWQDSLRGGPSRSISRSVSRNISRSVSRAASRRIAAAEVPNEGAEGGTYEEKQATLWSRIQGLIGTDWDVDDADAESSSEEDDDESDEDDEDEDEDDDEDEEERRLRLRAERNAARKARRSEAAAAAAASGQASPVRRKKRASKQQHPLVRPQAAKQMFPMSMGNALAKVVKAAVKAAKVVKEDEDSGLAAEKRRAKKKAKKKALRRKTGGNDPDDPVMLAMAAASLNMSVEAYMAMRARRSMAAAPQWVPPPVPGTPSAAVAAAAAADEGDPLAGVDEQELRALEEEARMEIMQKLAAEAVAKAAEAAKAAKAQAEADAKAAIRAASNAGIDAAKHAAGSTRNSTKALTPLPGGALPSAASPTGELPGPGAAAGSKPATPALAAVQLSGRSSTVAVVPPLMPVGAEVSAEEAAASFAAEAAASLKIDDGDVLALIKEKLRLRKAARAPELQPIPKLPPLPLGRIASGEDESSEEETSEDWATTESEAQDEWTTEESSSEEAKAKKARRRRKSKASESTSSPSPKPRRRRRKPKPEDEDSSEYEEMSEDEIRNAGTGILEKIKRQKERSTMQLNGFYGAKRKTKSAALAAIEAVLKAERKAARRRRREAEELMARRAARKPTIPAGPAWRPGGGSTARSVASVAPTRWGGAVTESAASTARKPGPKPGPPPAPSTGAATDGASPGRARRLSTSSLGEPVGPYHVSPGGPSLLYRQEGPRITESRVKERRSVYQPTWAKGAEIPGAVFTQYGWVAAPASAQEAAADPYAGVVGGLQGGQLLAGLEAFCRSHGLGMPHMGPRMLPGAGPPGPMPHVPPRTPPGAGGFGRPSGPSANAGLFVPGAGFGMGMGVGGRPPMPGSGGPVGTPAGWGWGAQPGAMAVPPGSAGSVVARGHGGLVPPAAVGRAGPGAGPGAGPALSFSAGVGSGPPPGLFPGPGLAGMAVGPAVEGGQAGPPTQWPGPAAPAPDGSGAMEWSGFAAAPGGYTAGYPAQSYGADPATRLLHERALLQASTSDEVPAAGPLGGVGGTGLGGGRGGPAAAGPGSGEARPSGAVVMGPTAGAAGGPPAGGAAVRYVGPDGGPLLPPSSVHGRAPPGMAAAGAGRPGVAPGVAASAARAPDAATAYLDAAGGPTAAAVAAAAATSAAAGAAAPSGASLEGAAAYGGLHAEPYGNAAAGALYEEASMYAAVPMVQHTFSGGGALVAGPAGYLGHVHAEALNGRRGVGSGAAASAGGGEAPAEAGPAPPDVQTFQVALSVLKTGNVKPMVVRRLFPLGRAHMLDLPGALVPGMIPVEQAPEGEAGGEGAPGSGPGMGLMSYPLDDIMSVSSDASSSSSDTDGGWATASEGEAEEGGTEGGEASGSGRPAGGTGTKAKAGRQPAELLVAEGSSTGAQRVQSPRATRAGLTSHPIGPGGAAEPAPPGAPKPAAATKAGAHRASPAPPLPPAGGQAAAAPPSVSGTAVLAAAAQPDAAAVADGPTAASRQPATVNVVQYGEVEEEPPAVDPADLPYNPFGSDEDLYTFELLYDMTRWAQAPPSTPRDFRQGLGPEADIITVTIRRSEAAKQREVAERRFEVRQRVLGGHAAVYGRSLGAAYDRVRLRRRQDHALAAVARKQGPKAVFIQSSAFQEAVAGTRMRMMPRDAPGTRGADGAVAPAEPGPGGFRRAPRPRVGFQALTRGRPGTVALRVPYHLSPSRLPTSQRARGRSAMPISPASYGGSYYWRQPVQLGSLIMVRPAGAASPPPLALPVPKLKPLDSTATDATAGSMNPFSDPTAGLSVVASSGGSRSMSRSRSRNLSRALSRIMSRAVSSRGLPPAPPPPDLREMASTAVEILTELGSQIGTLESQIEALKRKAELEAAKEAKLAAANAGASAEAADGSAGQQQQQLAGSRGGASPSGHTPTPGQYPPHGSAASSAQGGARSRLPHPQYLRPAPQLAPPTGITGTGIVRQPHPPTAGGSPAAHPHGHLHGPSTTSPPHAHPSPPSPHAPPSGVAGRGVAHRASASGHPPGPPAGRMGGARASAGRNSRKSVDGGLGPAGASHRSAAAVPAAGLVLTPATGAVLPVATAPAPARAPTPQPPQPPPVVAVPPPPTGVLSAPSEPEMRPLSSFAPATGAGALSPSASASALTAPEPQSVAGVALSREGSVPHPELPRLDSEASSPSFAAGAPCADSTEDGARCTSGPLNGHRTKPPLGPTPHSPSGPIRGAAGSRGSSLSGAGLDTILAGVTIPPLLSPRGSATGTAGATLYAWASAEQPDLPVTSAPVHIPSPAGKGEAPPGGALPAGRNSLLHAPARSDSPVSAAGPQHFATAGAHSIGGGVGSQSIGGGFGVVGGGGSYLLPNINAPHAHGLGGSPGVPLLGVVGLRPHSSGAGSGPYSGPRAASVSLPMSPMAAAAAAAQAQAQQQAQQQAVLSHSHHGGLQQQSSYSHLGPAQAQAQAAQPYGRALHAQGSGGVREGAPLTAWAAQGGAWQGASSLPDIQAAQAGVRTLGSPSTGNSRLGSPSMGAMRGLVASSSGGASGPTSSPHRHYPRMELGLGAAGGRGARGRRRSVDGPLYYNPSTSVSGTAHDAGLDSSFGRHGGVGVSIDSLLFHMNAGLGPGGAGSAGGSAARIRRGHESEAGLAPASAAAATAMQVAARRARGLESESGVGPVMAAGAAVGGMTGGGSGAGSPARFSRAKGRALAPSVGGSSSVGQASHSSPLPTLLTVIPDS</sequence>
<feature type="compositionally biased region" description="Low complexity" evidence="2">
    <location>
        <begin position="3142"/>
        <end position="3156"/>
    </location>
</feature>
<dbReference type="GO" id="GO:0003697">
    <property type="term" value="F:single-stranded DNA binding"/>
    <property type="evidence" value="ECO:0007669"/>
    <property type="project" value="TreeGrafter"/>
</dbReference>
<feature type="compositionally biased region" description="Low complexity" evidence="2">
    <location>
        <begin position="1774"/>
        <end position="1799"/>
    </location>
</feature>
<reference evidence="3" key="1">
    <citation type="journal article" date="2020" name="bioRxiv">
        <title>Comparative genomics of Chlamydomonas.</title>
        <authorList>
            <person name="Craig R.J."/>
            <person name="Hasan A.R."/>
            <person name="Ness R.W."/>
            <person name="Keightley P.D."/>
        </authorList>
    </citation>
    <scope>NUCLEOTIDE SEQUENCE</scope>
    <source>
        <strain evidence="3">CCAP 11/70</strain>
    </source>
</reference>
<dbReference type="GO" id="GO:0003690">
    <property type="term" value="F:double-stranded DNA binding"/>
    <property type="evidence" value="ECO:0007669"/>
    <property type="project" value="TreeGrafter"/>
</dbReference>
<feature type="compositionally biased region" description="Acidic residues" evidence="2">
    <location>
        <begin position="942"/>
        <end position="954"/>
    </location>
</feature>
<feature type="compositionally biased region" description="Gly residues" evidence="2">
    <location>
        <begin position="1807"/>
        <end position="1823"/>
    </location>
</feature>
<dbReference type="InterPro" id="IPR052003">
    <property type="entry name" value="HR_DNA-Binding_Protein"/>
</dbReference>
<gene>
    <name evidence="3" type="ORF">HYH03_013142</name>
</gene>
<name>A0A836BTP2_9CHLO</name>
<feature type="compositionally biased region" description="Basic and acidic residues" evidence="2">
    <location>
        <begin position="558"/>
        <end position="569"/>
    </location>
</feature>
<feature type="compositionally biased region" description="Gly residues" evidence="2">
    <location>
        <begin position="1677"/>
        <end position="1689"/>
    </location>
</feature>